<evidence type="ECO:0000313" key="2">
    <source>
        <dbReference type="Proteomes" id="UP000230750"/>
    </source>
</evidence>
<dbReference type="GO" id="GO:0032259">
    <property type="term" value="P:methylation"/>
    <property type="evidence" value="ECO:0007669"/>
    <property type="project" value="UniProtKB-KW"/>
</dbReference>
<dbReference type="InterPro" id="IPR029063">
    <property type="entry name" value="SAM-dependent_MTases_sf"/>
</dbReference>
<sequence>MANGQPLGYDGFATFSLIIKEKLVQYEVWVADIETEGILGIDFLRQQFPELTDHPAEKVNSKTVEEFLKTESINFKTVMLRTVVDVSSIFEDGSADDKKLLDFLTHVKDFEQTASPEIVSKFKKYLKNGDCTYRESGRILLDNSCGALIIEKSTPK</sequence>
<dbReference type="SUPFAM" id="SSF53335">
    <property type="entry name" value="S-adenosyl-L-methionine-dependent methyltransferases"/>
    <property type="match status" value="1"/>
</dbReference>
<dbReference type="AlphaFoldDB" id="A0A2G8L7K2"/>
<name>A0A2G8L7K2_STIJA</name>
<keyword evidence="2" id="KW-1185">Reference proteome</keyword>
<keyword evidence="1" id="KW-0808">Transferase</keyword>
<dbReference type="Proteomes" id="UP000230750">
    <property type="component" value="Unassembled WGS sequence"/>
</dbReference>
<dbReference type="EMBL" id="MRZV01000183">
    <property type="protein sequence ID" value="PIK56224.1"/>
    <property type="molecule type" value="Genomic_DNA"/>
</dbReference>
<comment type="caution">
    <text evidence="1">The sequence shown here is derived from an EMBL/GenBank/DDBJ whole genome shotgun (WGS) entry which is preliminary data.</text>
</comment>
<keyword evidence="1" id="KW-0489">Methyltransferase</keyword>
<gene>
    <name evidence="1" type="ORF">BSL78_06862</name>
</gene>
<proteinExistence type="predicted"/>
<dbReference type="OrthoDB" id="8951298at2759"/>
<protein>
    <submittedName>
        <fullName evidence="1">Putative histamine N-methyltransferase-like</fullName>
    </submittedName>
</protein>
<accession>A0A2G8L7K2</accession>
<dbReference type="Gene3D" id="3.40.50.150">
    <property type="entry name" value="Vaccinia Virus protein VP39"/>
    <property type="match status" value="1"/>
</dbReference>
<reference evidence="1 2" key="1">
    <citation type="journal article" date="2017" name="PLoS Biol.">
        <title>The sea cucumber genome provides insights into morphological evolution and visceral regeneration.</title>
        <authorList>
            <person name="Zhang X."/>
            <person name="Sun L."/>
            <person name="Yuan J."/>
            <person name="Sun Y."/>
            <person name="Gao Y."/>
            <person name="Zhang L."/>
            <person name="Li S."/>
            <person name="Dai H."/>
            <person name="Hamel J.F."/>
            <person name="Liu C."/>
            <person name="Yu Y."/>
            <person name="Liu S."/>
            <person name="Lin W."/>
            <person name="Guo K."/>
            <person name="Jin S."/>
            <person name="Xu P."/>
            <person name="Storey K.B."/>
            <person name="Huan P."/>
            <person name="Zhang T."/>
            <person name="Zhou Y."/>
            <person name="Zhang J."/>
            <person name="Lin C."/>
            <person name="Li X."/>
            <person name="Xing L."/>
            <person name="Huo D."/>
            <person name="Sun M."/>
            <person name="Wang L."/>
            <person name="Mercier A."/>
            <person name="Li F."/>
            <person name="Yang H."/>
            <person name="Xiang J."/>
        </authorList>
    </citation>
    <scope>NUCLEOTIDE SEQUENCE [LARGE SCALE GENOMIC DNA]</scope>
    <source>
        <strain evidence="1">Shaxun</strain>
        <tissue evidence="1">Muscle</tissue>
    </source>
</reference>
<dbReference type="GO" id="GO:0008168">
    <property type="term" value="F:methyltransferase activity"/>
    <property type="evidence" value="ECO:0007669"/>
    <property type="project" value="UniProtKB-KW"/>
</dbReference>
<evidence type="ECO:0000313" key="1">
    <source>
        <dbReference type="EMBL" id="PIK56224.1"/>
    </source>
</evidence>
<organism evidence="1 2">
    <name type="scientific">Stichopus japonicus</name>
    <name type="common">Sea cucumber</name>
    <dbReference type="NCBI Taxonomy" id="307972"/>
    <lineage>
        <taxon>Eukaryota</taxon>
        <taxon>Metazoa</taxon>
        <taxon>Echinodermata</taxon>
        <taxon>Eleutherozoa</taxon>
        <taxon>Echinozoa</taxon>
        <taxon>Holothuroidea</taxon>
        <taxon>Aspidochirotacea</taxon>
        <taxon>Aspidochirotida</taxon>
        <taxon>Stichopodidae</taxon>
        <taxon>Apostichopus</taxon>
    </lineage>
</organism>